<protein>
    <recommendedName>
        <fullName evidence="4">DUF4405 domain-containing protein</fullName>
    </recommendedName>
</protein>
<dbReference type="AlphaFoldDB" id="A0A937KEP5"/>
<evidence type="ECO:0000256" key="1">
    <source>
        <dbReference type="SAM" id="Phobius"/>
    </source>
</evidence>
<organism evidence="2 3">
    <name type="scientific">Fulvivirga marina</name>
    <dbReference type="NCBI Taxonomy" id="2494733"/>
    <lineage>
        <taxon>Bacteria</taxon>
        <taxon>Pseudomonadati</taxon>
        <taxon>Bacteroidota</taxon>
        <taxon>Cytophagia</taxon>
        <taxon>Cytophagales</taxon>
        <taxon>Fulvivirgaceae</taxon>
        <taxon>Fulvivirga</taxon>
    </lineage>
</organism>
<dbReference type="Proteomes" id="UP000614216">
    <property type="component" value="Unassembled WGS sequence"/>
</dbReference>
<sequence>MKRIHYLSGITITVFIGLHLFNHVVGIFGADKHIEVMTVLRHFYRNLFAEIILLSAVLVQIISGISLFVRGRKHATNDFEMLHLWTGIYMAVFLIIHLSAVITGRFVLNLDTNFYFGVAGLNTFPHNMFFIPYYGLAILSFFGHIAAIHKRKMKQPILGVSPSAQSVAILVSGAVLTLLIFYGLTNQFHGVPIPDEYGVLVGK</sequence>
<feature type="transmembrane region" description="Helical" evidence="1">
    <location>
        <begin position="81"/>
        <end position="108"/>
    </location>
</feature>
<evidence type="ECO:0000313" key="3">
    <source>
        <dbReference type="Proteomes" id="UP000614216"/>
    </source>
</evidence>
<feature type="transmembrane region" description="Helical" evidence="1">
    <location>
        <begin position="128"/>
        <end position="147"/>
    </location>
</feature>
<evidence type="ECO:0000313" key="2">
    <source>
        <dbReference type="EMBL" id="MBL6447378.1"/>
    </source>
</evidence>
<keyword evidence="3" id="KW-1185">Reference proteome</keyword>
<dbReference type="GO" id="GO:0016020">
    <property type="term" value="C:membrane"/>
    <property type="evidence" value="ECO:0007669"/>
    <property type="project" value="InterPro"/>
</dbReference>
<gene>
    <name evidence="2" type="ORF">JMN32_13750</name>
</gene>
<keyword evidence="1" id="KW-0472">Membrane</keyword>
<dbReference type="RefSeq" id="WP_202856916.1">
    <property type="nucleotide sequence ID" value="NZ_JAEUGD010000043.1"/>
</dbReference>
<feature type="transmembrane region" description="Helical" evidence="1">
    <location>
        <begin position="167"/>
        <end position="185"/>
    </location>
</feature>
<feature type="transmembrane region" description="Helical" evidence="1">
    <location>
        <begin position="48"/>
        <end position="69"/>
    </location>
</feature>
<name>A0A937KEP5_9BACT</name>
<proteinExistence type="predicted"/>
<dbReference type="InterPro" id="IPR034804">
    <property type="entry name" value="SQR/QFR_C/D"/>
</dbReference>
<dbReference type="SUPFAM" id="SSF81343">
    <property type="entry name" value="Fumarate reductase respiratory complex transmembrane subunits"/>
    <property type="match status" value="1"/>
</dbReference>
<accession>A0A937KEP5</accession>
<evidence type="ECO:0008006" key="4">
    <source>
        <dbReference type="Google" id="ProtNLM"/>
    </source>
</evidence>
<keyword evidence="1" id="KW-1133">Transmembrane helix</keyword>
<feature type="transmembrane region" description="Helical" evidence="1">
    <location>
        <begin position="7"/>
        <end position="28"/>
    </location>
</feature>
<comment type="caution">
    <text evidence="2">The sequence shown here is derived from an EMBL/GenBank/DDBJ whole genome shotgun (WGS) entry which is preliminary data.</text>
</comment>
<reference evidence="2" key="1">
    <citation type="submission" date="2021-01" db="EMBL/GenBank/DDBJ databases">
        <title>Fulvivirga kasyanovii gen. nov., sp nov., a novel member of the phylum Bacteroidetes isolated from seawater in a mussel farm.</title>
        <authorList>
            <person name="Zhao L.-H."/>
            <person name="Wang Z.-J."/>
        </authorList>
    </citation>
    <scope>NUCLEOTIDE SEQUENCE</scope>
    <source>
        <strain evidence="2">29W222</strain>
    </source>
</reference>
<keyword evidence="1" id="KW-0812">Transmembrane</keyword>
<dbReference type="EMBL" id="JAEUGD010000043">
    <property type="protein sequence ID" value="MBL6447378.1"/>
    <property type="molecule type" value="Genomic_DNA"/>
</dbReference>